<accession>A0A370FF78</accession>
<name>A0A370FF78_9BURK</name>
<sequence>MHDAPVTPLPVALATANTALALRTFALLQQAGREAWERRLRLFSDTEEDAVSQVGHAANTGDWPALGTWPADLLWRGTQRNLEAWRTLVQGGLASQTELAQGLREAWAQWQKSTAEALAPQGKPKESP</sequence>
<keyword evidence="2" id="KW-1185">Reference proteome</keyword>
<dbReference type="OrthoDB" id="8266045at2"/>
<dbReference type="RefSeq" id="WP_017757808.1">
    <property type="nucleotide sequence ID" value="NZ_QQAV01000007.1"/>
</dbReference>
<evidence type="ECO:0000313" key="2">
    <source>
        <dbReference type="Proteomes" id="UP000255265"/>
    </source>
</evidence>
<organism evidence="1 2">
    <name type="scientific">Pseudacidovorax intermedius</name>
    <dbReference type="NCBI Taxonomy" id="433924"/>
    <lineage>
        <taxon>Bacteria</taxon>
        <taxon>Pseudomonadati</taxon>
        <taxon>Pseudomonadota</taxon>
        <taxon>Betaproteobacteria</taxon>
        <taxon>Burkholderiales</taxon>
        <taxon>Comamonadaceae</taxon>
        <taxon>Pseudacidovorax</taxon>
    </lineage>
</organism>
<dbReference type="Proteomes" id="UP000255265">
    <property type="component" value="Unassembled WGS sequence"/>
</dbReference>
<reference evidence="1 2" key="1">
    <citation type="submission" date="2018-07" db="EMBL/GenBank/DDBJ databases">
        <title>Genomic Encyclopedia of Type Strains, Phase IV (KMG-IV): sequencing the most valuable type-strain genomes for metagenomic binning, comparative biology and taxonomic classification.</title>
        <authorList>
            <person name="Goeker M."/>
        </authorList>
    </citation>
    <scope>NUCLEOTIDE SEQUENCE [LARGE SCALE GENOMIC DNA]</scope>
    <source>
        <strain evidence="1 2">DSM 21352</strain>
    </source>
</reference>
<protein>
    <recommendedName>
        <fullName evidence="3">Phasin domain-containing protein</fullName>
    </recommendedName>
</protein>
<evidence type="ECO:0008006" key="3">
    <source>
        <dbReference type="Google" id="ProtNLM"/>
    </source>
</evidence>
<dbReference type="AlphaFoldDB" id="A0A370FF78"/>
<comment type="caution">
    <text evidence="1">The sequence shown here is derived from an EMBL/GenBank/DDBJ whole genome shotgun (WGS) entry which is preliminary data.</text>
</comment>
<dbReference type="EMBL" id="QQAV01000007">
    <property type="protein sequence ID" value="RDI22755.1"/>
    <property type="molecule type" value="Genomic_DNA"/>
</dbReference>
<evidence type="ECO:0000313" key="1">
    <source>
        <dbReference type="EMBL" id="RDI22755.1"/>
    </source>
</evidence>
<proteinExistence type="predicted"/>
<gene>
    <name evidence="1" type="ORF">DFR41_107158</name>
</gene>